<dbReference type="InterPro" id="IPR036291">
    <property type="entry name" value="NAD(P)-bd_dom_sf"/>
</dbReference>
<dbReference type="PANTHER" id="PTHR10996">
    <property type="entry name" value="2-HYDROXYACID DEHYDROGENASE-RELATED"/>
    <property type="match status" value="1"/>
</dbReference>
<dbReference type="Proteomes" id="UP001596528">
    <property type="component" value="Unassembled WGS sequence"/>
</dbReference>
<accession>A0ABW2V3J4</accession>
<dbReference type="PANTHER" id="PTHR10996:SF178">
    <property type="entry name" value="2-HYDROXYACID DEHYDROGENASE YGL185C-RELATED"/>
    <property type="match status" value="1"/>
</dbReference>
<name>A0ABW2V3J4_9BACL</name>
<proteinExistence type="predicted"/>
<keyword evidence="5" id="KW-1185">Reference proteome</keyword>
<dbReference type="InterPro" id="IPR050223">
    <property type="entry name" value="D-isomer_2-hydroxyacid_DH"/>
</dbReference>
<evidence type="ECO:0000256" key="2">
    <source>
        <dbReference type="ARBA" id="ARBA00023027"/>
    </source>
</evidence>
<keyword evidence="2" id="KW-0520">NAD</keyword>
<reference evidence="5" key="1">
    <citation type="journal article" date="2019" name="Int. J. Syst. Evol. Microbiol.">
        <title>The Global Catalogue of Microorganisms (GCM) 10K type strain sequencing project: providing services to taxonomists for standard genome sequencing and annotation.</title>
        <authorList>
            <consortium name="The Broad Institute Genomics Platform"/>
            <consortium name="The Broad Institute Genome Sequencing Center for Infectious Disease"/>
            <person name="Wu L."/>
            <person name="Ma J."/>
        </authorList>
    </citation>
    <scope>NUCLEOTIDE SEQUENCE [LARGE SCALE GENOMIC DNA]</scope>
    <source>
        <strain evidence="5">JCM 18657</strain>
    </source>
</reference>
<evidence type="ECO:0000259" key="3">
    <source>
        <dbReference type="Pfam" id="PF02826"/>
    </source>
</evidence>
<dbReference type="SUPFAM" id="SSF51735">
    <property type="entry name" value="NAD(P)-binding Rossmann-fold domains"/>
    <property type="match status" value="1"/>
</dbReference>
<keyword evidence="1" id="KW-0560">Oxidoreductase</keyword>
<dbReference type="InterPro" id="IPR006140">
    <property type="entry name" value="D-isomer_DH_NAD-bd"/>
</dbReference>
<feature type="domain" description="D-isomer specific 2-hydroxyacid dehydrogenase NAD-binding" evidence="3">
    <location>
        <begin position="120"/>
        <end position="295"/>
    </location>
</feature>
<evidence type="ECO:0000313" key="4">
    <source>
        <dbReference type="EMBL" id="MFC7748843.1"/>
    </source>
</evidence>
<comment type="caution">
    <text evidence="4">The sequence shown here is derived from an EMBL/GenBank/DDBJ whole genome shotgun (WGS) entry which is preliminary data.</text>
</comment>
<evidence type="ECO:0000256" key="1">
    <source>
        <dbReference type="ARBA" id="ARBA00023002"/>
    </source>
</evidence>
<protein>
    <submittedName>
        <fullName evidence="4">Hydroxyacid dehydrogenase</fullName>
    </submittedName>
</protein>
<dbReference type="RefSeq" id="WP_246068078.1">
    <property type="nucleotide sequence ID" value="NZ_JBHTGQ010000004.1"/>
</dbReference>
<dbReference type="EMBL" id="JBHTGQ010000004">
    <property type="protein sequence ID" value="MFC7748843.1"/>
    <property type="molecule type" value="Genomic_DNA"/>
</dbReference>
<dbReference type="Pfam" id="PF02826">
    <property type="entry name" value="2-Hacid_dh_C"/>
    <property type="match status" value="1"/>
</dbReference>
<organism evidence="4 5">
    <name type="scientific">Paenibacillus thermoaerophilus</name>
    <dbReference type="NCBI Taxonomy" id="1215385"/>
    <lineage>
        <taxon>Bacteria</taxon>
        <taxon>Bacillati</taxon>
        <taxon>Bacillota</taxon>
        <taxon>Bacilli</taxon>
        <taxon>Bacillales</taxon>
        <taxon>Paenibacillaceae</taxon>
        <taxon>Paenibacillus</taxon>
    </lineage>
</organism>
<sequence>MLTVMLQGRRVTDRVFSPAQLERLKASGAELRINPSDANPTPEEALRLIEGAEVLITSWGCPPLTAELLDRAPRLRAVLHAAGSVKPIATPELRSRGIPVTSGAAILGRGVGEFALCTTMMSLKKIALVSEAARREGWWAFRSDPLRNSIREMYGSTIGCIGGGNAGRHFLKLLRSFSVTALLADPTYTPEQARELGAELVPLEELLRRSDVVVVLAPELPSTYRMLDGARIGLMRDGATLINLARGSLIDEQALAEHLRAGRIHAVLDVLEQEPPGDGHPLRELPNVVLTGHIAGAVNNGLLEIGEFMADEWLRVRDGVPLAAAVPLERLDWLA</sequence>
<evidence type="ECO:0000313" key="5">
    <source>
        <dbReference type="Proteomes" id="UP001596528"/>
    </source>
</evidence>
<gene>
    <name evidence="4" type="ORF">ACFQWB_02640</name>
</gene>
<dbReference type="SUPFAM" id="SSF52283">
    <property type="entry name" value="Formate/glycerate dehydrogenase catalytic domain-like"/>
    <property type="match status" value="1"/>
</dbReference>
<dbReference type="CDD" id="cd12167">
    <property type="entry name" value="2-Hacid_dh_8"/>
    <property type="match status" value="1"/>
</dbReference>
<dbReference type="Gene3D" id="3.40.50.720">
    <property type="entry name" value="NAD(P)-binding Rossmann-like Domain"/>
    <property type="match status" value="2"/>
</dbReference>